<keyword evidence="4 5" id="KW-0472">Membrane</keyword>
<dbReference type="GO" id="GO:0008381">
    <property type="term" value="F:mechanosensitive monoatomic ion channel activity"/>
    <property type="evidence" value="ECO:0007669"/>
    <property type="project" value="UniProtKB-ARBA"/>
</dbReference>
<dbReference type="Gene3D" id="2.30.30.60">
    <property type="match status" value="1"/>
</dbReference>
<reference evidence="7 8" key="1">
    <citation type="submission" date="2019-11" db="EMBL/GenBank/DDBJ databases">
        <title>Comparative genomics of hydrocarbon-degrading Desulfosarcina strains.</title>
        <authorList>
            <person name="Watanabe M."/>
            <person name="Kojima H."/>
            <person name="Fukui M."/>
        </authorList>
    </citation>
    <scope>NUCLEOTIDE SEQUENCE [LARGE SCALE GENOMIC DNA]</scope>
    <source>
        <strain evidence="7 8">PP31</strain>
    </source>
</reference>
<dbReference type="AlphaFoldDB" id="A0A5K7Z7C4"/>
<dbReference type="EMBL" id="AP021875">
    <property type="protein sequence ID" value="BBO75611.1"/>
    <property type="molecule type" value="Genomic_DNA"/>
</dbReference>
<dbReference type="InterPro" id="IPR010920">
    <property type="entry name" value="LSM_dom_sf"/>
</dbReference>
<dbReference type="PANTHER" id="PTHR30566:SF27">
    <property type="entry name" value="MECHANOSENSITIVE ION CHANNEL PROTEIN"/>
    <property type="match status" value="1"/>
</dbReference>
<keyword evidence="8" id="KW-1185">Reference proteome</keyword>
<comment type="subcellular location">
    <subcellularLocation>
        <location evidence="1">Membrane</location>
    </subcellularLocation>
</comment>
<dbReference type="Proteomes" id="UP000427769">
    <property type="component" value="Chromosome"/>
</dbReference>
<dbReference type="PANTHER" id="PTHR30566">
    <property type="entry name" value="YNAI-RELATED MECHANOSENSITIVE ION CHANNEL"/>
    <property type="match status" value="1"/>
</dbReference>
<protein>
    <submittedName>
        <fullName evidence="7">Membrane protein</fullName>
    </submittedName>
</protein>
<dbReference type="KEGG" id="dwd:DSCW_30280"/>
<dbReference type="InterPro" id="IPR006685">
    <property type="entry name" value="MscS_channel_2nd"/>
</dbReference>
<feature type="transmembrane region" description="Helical" evidence="5">
    <location>
        <begin position="78"/>
        <end position="101"/>
    </location>
</feature>
<evidence type="ECO:0000256" key="3">
    <source>
        <dbReference type="ARBA" id="ARBA00022989"/>
    </source>
</evidence>
<evidence type="ECO:0000256" key="4">
    <source>
        <dbReference type="ARBA" id="ARBA00023136"/>
    </source>
</evidence>
<dbReference type="InterPro" id="IPR023408">
    <property type="entry name" value="MscS_beta-dom_sf"/>
</dbReference>
<keyword evidence="3 5" id="KW-1133">Transmembrane helix</keyword>
<organism evidence="7 8">
    <name type="scientific">Desulfosarcina widdelii</name>
    <dbReference type="NCBI Taxonomy" id="947919"/>
    <lineage>
        <taxon>Bacteria</taxon>
        <taxon>Pseudomonadati</taxon>
        <taxon>Thermodesulfobacteriota</taxon>
        <taxon>Desulfobacteria</taxon>
        <taxon>Desulfobacterales</taxon>
        <taxon>Desulfosarcinaceae</taxon>
        <taxon>Desulfosarcina</taxon>
    </lineage>
</organism>
<dbReference type="Pfam" id="PF00924">
    <property type="entry name" value="MS_channel_2nd"/>
    <property type="match status" value="1"/>
</dbReference>
<name>A0A5K7Z7C4_9BACT</name>
<feature type="transmembrane region" description="Helical" evidence="5">
    <location>
        <begin position="54"/>
        <end position="72"/>
    </location>
</feature>
<evidence type="ECO:0000256" key="1">
    <source>
        <dbReference type="ARBA" id="ARBA00004370"/>
    </source>
</evidence>
<evidence type="ECO:0000259" key="6">
    <source>
        <dbReference type="Pfam" id="PF00924"/>
    </source>
</evidence>
<evidence type="ECO:0000256" key="2">
    <source>
        <dbReference type="ARBA" id="ARBA00022692"/>
    </source>
</evidence>
<dbReference type="RefSeq" id="WP_155304514.1">
    <property type="nucleotide sequence ID" value="NZ_AP021875.1"/>
</dbReference>
<dbReference type="OrthoDB" id="9780668at2"/>
<feature type="domain" description="Mechanosensitive ion channel MscS" evidence="6">
    <location>
        <begin position="108"/>
        <end position="170"/>
    </location>
</feature>
<feature type="transmembrane region" description="Helical" evidence="5">
    <location>
        <begin position="12"/>
        <end position="33"/>
    </location>
</feature>
<evidence type="ECO:0000313" key="8">
    <source>
        <dbReference type="Proteomes" id="UP000427769"/>
    </source>
</evidence>
<accession>A0A5K7Z7C4</accession>
<evidence type="ECO:0000256" key="5">
    <source>
        <dbReference type="SAM" id="Phobius"/>
    </source>
</evidence>
<sequence>MTWTTLVFETPFVTRLLSTLVLIGIILGVRSMLLRRLASRQDVDATTRRRWIVTTRNTVFLIILGIVVVIWLEQLRAVAATVVVIAAAIVVATKEFLLNIIGYFHQRSAKFVTVGDRIEVDGIRGDVIDLDLLGMTLMEIGSGEKTNQYTGLTIYVPNAKMLSATVKNETRLWGDYVFHLVTIPVEGLQGWEASEQALLQAANKVCAPYLEKAQESMTSLSQHHSLEAPSVNPRVNVQMAATDKINLILRMPVPTRHRGRLEQEVTRHYLKILTDMQQSNAMPDGLGKA</sequence>
<evidence type="ECO:0000313" key="7">
    <source>
        <dbReference type="EMBL" id="BBO75611.1"/>
    </source>
</evidence>
<keyword evidence="2 5" id="KW-0812">Transmembrane</keyword>
<proteinExistence type="predicted"/>
<gene>
    <name evidence="7" type="ORF">DSCW_30280</name>
</gene>
<dbReference type="GO" id="GO:0016020">
    <property type="term" value="C:membrane"/>
    <property type="evidence" value="ECO:0007669"/>
    <property type="project" value="UniProtKB-SubCell"/>
</dbReference>
<dbReference type="SUPFAM" id="SSF50182">
    <property type="entry name" value="Sm-like ribonucleoproteins"/>
    <property type="match status" value="1"/>
</dbReference>